<name>A0AAW0DV21_9AGAR</name>
<organism evidence="2 3">
    <name type="scientific">Favolaschia claudopus</name>
    <dbReference type="NCBI Taxonomy" id="2862362"/>
    <lineage>
        <taxon>Eukaryota</taxon>
        <taxon>Fungi</taxon>
        <taxon>Dikarya</taxon>
        <taxon>Basidiomycota</taxon>
        <taxon>Agaricomycotina</taxon>
        <taxon>Agaricomycetes</taxon>
        <taxon>Agaricomycetidae</taxon>
        <taxon>Agaricales</taxon>
        <taxon>Marasmiineae</taxon>
        <taxon>Mycenaceae</taxon>
        <taxon>Favolaschia</taxon>
    </lineage>
</organism>
<dbReference type="Proteomes" id="UP001362999">
    <property type="component" value="Unassembled WGS sequence"/>
</dbReference>
<dbReference type="InterPro" id="IPR043047">
    <property type="entry name" value="Hri1_N_sf"/>
</dbReference>
<evidence type="ECO:0000313" key="3">
    <source>
        <dbReference type="Proteomes" id="UP001362999"/>
    </source>
</evidence>
<feature type="compositionally biased region" description="Low complexity" evidence="1">
    <location>
        <begin position="181"/>
        <end position="198"/>
    </location>
</feature>
<dbReference type="Gene3D" id="2.40.128.320">
    <property type="entry name" value="Protein HRI1, N-terminal domain"/>
    <property type="match status" value="1"/>
</dbReference>
<sequence>MPTTPTTAATISFRDSIRWLPDEASEPTQTIVLTSLKSGAFLDVRFNKHDGSLDWAFAGFRTFSLDEDNKSITKFTHHLDSRTLHPLTVPDIGVNTPLPDGRTLEAGEMGHPATGVVTRYEEVWRDEEYRDSDSKDADAVFVRTLNSESDAEDCWRARVGSWQLALGRTGREFWAWQASANPTSNSNPNPNSNSTLPSHPSLAWTRIYSTPLPDTDSSTTKFLPDESITSRWESGSTVEWEGREWLVL</sequence>
<proteinExistence type="predicted"/>
<protein>
    <submittedName>
        <fullName evidence="2">Sodium nucleoside protein</fullName>
    </submittedName>
</protein>
<evidence type="ECO:0000256" key="1">
    <source>
        <dbReference type="SAM" id="MobiDB-lite"/>
    </source>
</evidence>
<keyword evidence="3" id="KW-1185">Reference proteome</keyword>
<dbReference type="Pfam" id="PF16815">
    <property type="entry name" value="HRI1"/>
    <property type="match status" value="1"/>
</dbReference>
<accession>A0AAW0DV21</accession>
<dbReference type="AlphaFoldDB" id="A0AAW0DV21"/>
<evidence type="ECO:0000313" key="2">
    <source>
        <dbReference type="EMBL" id="KAK7055255.1"/>
    </source>
</evidence>
<comment type="caution">
    <text evidence="2">The sequence shown here is derived from an EMBL/GenBank/DDBJ whole genome shotgun (WGS) entry which is preliminary data.</text>
</comment>
<gene>
    <name evidence="2" type="ORF">R3P38DRAFT_2846038</name>
</gene>
<reference evidence="2 3" key="1">
    <citation type="journal article" date="2024" name="J Genomics">
        <title>Draft genome sequencing and assembly of Favolaschia claudopus CIRM-BRFM 2984 isolated from oak limbs.</title>
        <authorList>
            <person name="Navarro D."/>
            <person name="Drula E."/>
            <person name="Chaduli D."/>
            <person name="Cazenave R."/>
            <person name="Ahrendt S."/>
            <person name="Wang J."/>
            <person name="Lipzen A."/>
            <person name="Daum C."/>
            <person name="Barry K."/>
            <person name="Grigoriev I.V."/>
            <person name="Favel A."/>
            <person name="Rosso M.N."/>
            <person name="Martin F."/>
        </authorList>
    </citation>
    <scope>NUCLEOTIDE SEQUENCE [LARGE SCALE GENOMIC DNA]</scope>
    <source>
        <strain evidence="2 3">CIRM-BRFM 2984</strain>
    </source>
</reference>
<feature type="region of interest" description="Disordered" evidence="1">
    <location>
        <begin position="179"/>
        <end position="198"/>
    </location>
</feature>
<dbReference type="EMBL" id="JAWWNJ010000005">
    <property type="protein sequence ID" value="KAK7055255.1"/>
    <property type="molecule type" value="Genomic_DNA"/>
</dbReference>
<dbReference type="InterPro" id="IPR031818">
    <property type="entry name" value="Hri1"/>
</dbReference>